<dbReference type="AlphaFoldDB" id="A0A0A8Z0Q6"/>
<reference evidence="1" key="2">
    <citation type="journal article" date="2015" name="Data Brief">
        <title>Shoot transcriptome of the giant reed, Arundo donax.</title>
        <authorList>
            <person name="Barrero R.A."/>
            <person name="Guerrero F.D."/>
            <person name="Moolhuijzen P."/>
            <person name="Goolsby J.A."/>
            <person name="Tidwell J."/>
            <person name="Bellgard S.E."/>
            <person name="Bellgard M.I."/>
        </authorList>
    </citation>
    <scope>NUCLEOTIDE SEQUENCE</scope>
    <source>
        <tissue evidence="1">Shoot tissue taken approximately 20 cm above the soil surface</tissue>
    </source>
</reference>
<accession>A0A0A8Z0Q6</accession>
<evidence type="ECO:0000313" key="1">
    <source>
        <dbReference type="EMBL" id="JAD31258.1"/>
    </source>
</evidence>
<protein>
    <submittedName>
        <fullName evidence="1">Uncharacterized protein</fullName>
    </submittedName>
</protein>
<sequence length="34" mass="3798">MQLLIDSSQDPPAIANLHKVEGQHDFSNKKLIPL</sequence>
<reference evidence="1" key="1">
    <citation type="submission" date="2014-09" db="EMBL/GenBank/DDBJ databases">
        <authorList>
            <person name="Magalhaes I.L.F."/>
            <person name="Oliveira U."/>
            <person name="Santos F.R."/>
            <person name="Vidigal T.H.D.A."/>
            <person name="Brescovit A.D."/>
            <person name="Santos A.J."/>
        </authorList>
    </citation>
    <scope>NUCLEOTIDE SEQUENCE</scope>
    <source>
        <tissue evidence="1">Shoot tissue taken approximately 20 cm above the soil surface</tissue>
    </source>
</reference>
<organism evidence="1">
    <name type="scientific">Arundo donax</name>
    <name type="common">Giant reed</name>
    <name type="synonym">Donax arundinaceus</name>
    <dbReference type="NCBI Taxonomy" id="35708"/>
    <lineage>
        <taxon>Eukaryota</taxon>
        <taxon>Viridiplantae</taxon>
        <taxon>Streptophyta</taxon>
        <taxon>Embryophyta</taxon>
        <taxon>Tracheophyta</taxon>
        <taxon>Spermatophyta</taxon>
        <taxon>Magnoliopsida</taxon>
        <taxon>Liliopsida</taxon>
        <taxon>Poales</taxon>
        <taxon>Poaceae</taxon>
        <taxon>PACMAD clade</taxon>
        <taxon>Arundinoideae</taxon>
        <taxon>Arundineae</taxon>
        <taxon>Arundo</taxon>
    </lineage>
</organism>
<dbReference type="EMBL" id="GBRH01266637">
    <property type="protein sequence ID" value="JAD31258.1"/>
    <property type="molecule type" value="Transcribed_RNA"/>
</dbReference>
<proteinExistence type="predicted"/>
<name>A0A0A8Z0Q6_ARUDO</name>